<protein>
    <submittedName>
        <fullName evidence="2">Uncharacterized protein</fullName>
    </submittedName>
</protein>
<feature type="region of interest" description="Disordered" evidence="1">
    <location>
        <begin position="1"/>
        <end position="120"/>
    </location>
</feature>
<evidence type="ECO:0000313" key="2">
    <source>
        <dbReference type="EMBL" id="KAJ8562361.1"/>
    </source>
</evidence>
<proteinExistence type="predicted"/>
<dbReference type="EMBL" id="JAJAGQ010000005">
    <property type="protein sequence ID" value="KAJ8562361.1"/>
    <property type="molecule type" value="Genomic_DNA"/>
</dbReference>
<reference evidence="3" key="1">
    <citation type="journal article" date="2023" name="Proc. Natl. Acad. Sci. U.S.A.">
        <title>Genomic and structural basis for evolution of tropane alkaloid biosynthesis.</title>
        <authorList>
            <person name="Wanga Y.-J."/>
            <person name="Taina T."/>
            <person name="Yua J.-Y."/>
            <person name="Lia J."/>
            <person name="Xua B."/>
            <person name="Chenc J."/>
            <person name="D'Auriad J.C."/>
            <person name="Huanga J.-P."/>
            <person name="Huanga S.-X."/>
        </authorList>
    </citation>
    <scope>NUCLEOTIDE SEQUENCE [LARGE SCALE GENOMIC DNA]</scope>
    <source>
        <strain evidence="3">cv. KIB-2019</strain>
    </source>
</reference>
<feature type="compositionally biased region" description="Basic and acidic residues" evidence="1">
    <location>
        <begin position="43"/>
        <end position="72"/>
    </location>
</feature>
<dbReference type="Proteomes" id="UP001152561">
    <property type="component" value="Unassembled WGS sequence"/>
</dbReference>
<evidence type="ECO:0000256" key="1">
    <source>
        <dbReference type="SAM" id="MobiDB-lite"/>
    </source>
</evidence>
<name>A0A9Q1MN66_9SOLA</name>
<accession>A0A9Q1MN66</accession>
<comment type="caution">
    <text evidence="2">The sequence shown here is derived from an EMBL/GenBank/DDBJ whole genome shotgun (WGS) entry which is preliminary data.</text>
</comment>
<organism evidence="2 3">
    <name type="scientific">Anisodus acutangulus</name>
    <dbReference type="NCBI Taxonomy" id="402998"/>
    <lineage>
        <taxon>Eukaryota</taxon>
        <taxon>Viridiplantae</taxon>
        <taxon>Streptophyta</taxon>
        <taxon>Embryophyta</taxon>
        <taxon>Tracheophyta</taxon>
        <taxon>Spermatophyta</taxon>
        <taxon>Magnoliopsida</taxon>
        <taxon>eudicotyledons</taxon>
        <taxon>Gunneridae</taxon>
        <taxon>Pentapetalae</taxon>
        <taxon>asterids</taxon>
        <taxon>lamiids</taxon>
        <taxon>Solanales</taxon>
        <taxon>Solanaceae</taxon>
        <taxon>Solanoideae</taxon>
        <taxon>Hyoscyameae</taxon>
        <taxon>Anisodus</taxon>
    </lineage>
</organism>
<sequence length="120" mass="12970">MVRMNPKNVGAKGKEKVTKGPSRKRARSGLGSSRPTVQPNPNEKPKRESIDDDRTTPEQEPHVDTASEKEAEVAAQESECDSDDGNSDHAPTGRNDEDDDDDQSAGTAGDADYLTSEDNE</sequence>
<keyword evidence="3" id="KW-1185">Reference proteome</keyword>
<feature type="compositionally biased region" description="Polar residues" evidence="1">
    <location>
        <begin position="30"/>
        <end position="41"/>
    </location>
</feature>
<dbReference type="AlphaFoldDB" id="A0A9Q1MN66"/>
<gene>
    <name evidence="2" type="ORF">K7X08_011652</name>
</gene>
<evidence type="ECO:0000313" key="3">
    <source>
        <dbReference type="Proteomes" id="UP001152561"/>
    </source>
</evidence>